<dbReference type="PANTHER" id="PTHR30545:SF2">
    <property type="entry name" value="SUGAR FERMENTATION STIMULATION PROTEIN A"/>
    <property type="match status" value="1"/>
</dbReference>
<dbReference type="Gene3D" id="3.40.1350.60">
    <property type="match status" value="1"/>
</dbReference>
<dbReference type="Pfam" id="PF03749">
    <property type="entry name" value="SfsA"/>
    <property type="match status" value="1"/>
</dbReference>
<feature type="domain" description="Sugar fermentation stimulation protein C-terminal" evidence="1">
    <location>
        <begin position="1"/>
        <end position="109"/>
    </location>
</feature>
<gene>
    <name evidence="2" type="ORF">METZ01_LOCUS429218</name>
</gene>
<dbReference type="CDD" id="cd22359">
    <property type="entry name" value="SfsA-like_bacterial"/>
    <property type="match status" value="1"/>
</dbReference>
<reference evidence="2" key="1">
    <citation type="submission" date="2018-05" db="EMBL/GenBank/DDBJ databases">
        <authorList>
            <person name="Lanie J.A."/>
            <person name="Ng W.-L."/>
            <person name="Kazmierczak K.M."/>
            <person name="Andrzejewski T.M."/>
            <person name="Davidsen T.M."/>
            <person name="Wayne K.J."/>
            <person name="Tettelin H."/>
            <person name="Glass J.I."/>
            <person name="Rusch D."/>
            <person name="Podicherti R."/>
            <person name="Tsui H.-C.T."/>
            <person name="Winkler M.E."/>
        </authorList>
    </citation>
    <scope>NUCLEOTIDE SEQUENCE</scope>
</reference>
<evidence type="ECO:0000313" key="2">
    <source>
        <dbReference type="EMBL" id="SVD76364.1"/>
    </source>
</evidence>
<dbReference type="AlphaFoldDB" id="A0A382XZN7"/>
<evidence type="ECO:0000259" key="1">
    <source>
        <dbReference type="Pfam" id="PF03749"/>
    </source>
</evidence>
<dbReference type="GO" id="GO:0003677">
    <property type="term" value="F:DNA binding"/>
    <property type="evidence" value="ECO:0007669"/>
    <property type="project" value="InterPro"/>
</dbReference>
<proteinExistence type="predicted"/>
<accession>A0A382XZN7</accession>
<organism evidence="2">
    <name type="scientific">marine metagenome</name>
    <dbReference type="NCBI Taxonomy" id="408172"/>
    <lineage>
        <taxon>unclassified sequences</taxon>
        <taxon>metagenomes</taxon>
        <taxon>ecological metagenomes</taxon>
    </lineage>
</organism>
<dbReference type="PANTHER" id="PTHR30545">
    <property type="entry name" value="SUGAR FERMENTATION STIMULATION PROTEIN A"/>
    <property type="match status" value="1"/>
</dbReference>
<sequence>SRIDFLLAKKGTECFLEVKSVTLRRNTEEKEGIAEFPDSVTARGSKHLNTLSKVVKRGGNAIVLYLIQRSDCKKFKIAEDIDPDYMKAMKSAISAGVKILCYCCKISPNGIHLDKKIKFSTVKK</sequence>
<dbReference type="EMBL" id="UINC01171677">
    <property type="protein sequence ID" value="SVD76364.1"/>
    <property type="molecule type" value="Genomic_DNA"/>
</dbReference>
<name>A0A382XZN7_9ZZZZ</name>
<dbReference type="InterPro" id="IPR005224">
    <property type="entry name" value="SfsA"/>
</dbReference>
<protein>
    <recommendedName>
        <fullName evidence="1">Sugar fermentation stimulation protein C-terminal domain-containing protein</fullName>
    </recommendedName>
</protein>
<dbReference type="InterPro" id="IPR040452">
    <property type="entry name" value="SfsA_C"/>
</dbReference>
<feature type="non-terminal residue" evidence="2">
    <location>
        <position position="1"/>
    </location>
</feature>